<evidence type="ECO:0000313" key="2">
    <source>
        <dbReference type="EMBL" id="PWI75047.1"/>
    </source>
</evidence>
<gene>
    <name evidence="2" type="ORF">PCL_05705</name>
</gene>
<organism evidence="2 3">
    <name type="scientific">Purpureocillium lilacinum</name>
    <name type="common">Paecilomyces lilacinus</name>
    <dbReference type="NCBI Taxonomy" id="33203"/>
    <lineage>
        <taxon>Eukaryota</taxon>
        <taxon>Fungi</taxon>
        <taxon>Dikarya</taxon>
        <taxon>Ascomycota</taxon>
        <taxon>Pezizomycotina</taxon>
        <taxon>Sordariomycetes</taxon>
        <taxon>Hypocreomycetidae</taxon>
        <taxon>Hypocreales</taxon>
        <taxon>Ophiocordycipitaceae</taxon>
        <taxon>Purpureocillium</taxon>
    </lineage>
</organism>
<name>A0A2U3EKK6_PURLI</name>
<dbReference type="EMBL" id="LCWV01000002">
    <property type="protein sequence ID" value="PWI75047.1"/>
    <property type="molecule type" value="Genomic_DNA"/>
</dbReference>
<sequence>MAPRDPDSGGLGRGGASLRRTRECVSLGGIRFEFTVDAGWSPCRPFLERRLTELADTHMARSLGAGAVRCVKRRLFELGGGLLFLPGSARPTCRSLVVIEKAIQHPSRPYTCRTFSENVMSLDKIPERSREEQKRNKLTASQRPCGQWIIARGAGKHHQNVNRSLGATPVPRRLFGLSSSPRPGRRLGGVPPVRPPSRTRLLGDLICKRRDGGMSLNERRANVRLPKGSLWPWPRARERAEDHRFAVRAEVCDVGREIIRRFHTMRLTMMSEGWVVMTGRTVYSGAARVCFKQRNGTPLSGGLLWPVDERGPQEQLALAIGTWQAEALITHGCVAALGFRVHTET</sequence>
<feature type="compositionally biased region" description="Low complexity" evidence="1">
    <location>
        <begin position="176"/>
        <end position="194"/>
    </location>
</feature>
<reference evidence="2 3" key="1">
    <citation type="journal article" date="2016" name="Front. Microbiol.">
        <title>Genome and transcriptome sequences reveal the specific parasitism of the nematophagous Purpureocillium lilacinum 36-1.</title>
        <authorList>
            <person name="Xie J."/>
            <person name="Li S."/>
            <person name="Mo C."/>
            <person name="Xiao X."/>
            <person name="Peng D."/>
            <person name="Wang G."/>
            <person name="Xiao Y."/>
        </authorList>
    </citation>
    <scope>NUCLEOTIDE SEQUENCE [LARGE SCALE GENOMIC DNA]</scope>
    <source>
        <strain evidence="2 3">36-1</strain>
    </source>
</reference>
<dbReference type="Proteomes" id="UP000245956">
    <property type="component" value="Unassembled WGS sequence"/>
</dbReference>
<accession>A0A2U3EKK6</accession>
<proteinExistence type="predicted"/>
<comment type="caution">
    <text evidence="2">The sequence shown here is derived from an EMBL/GenBank/DDBJ whole genome shotgun (WGS) entry which is preliminary data.</text>
</comment>
<evidence type="ECO:0000256" key="1">
    <source>
        <dbReference type="SAM" id="MobiDB-lite"/>
    </source>
</evidence>
<feature type="region of interest" description="Disordered" evidence="1">
    <location>
        <begin position="175"/>
        <end position="194"/>
    </location>
</feature>
<evidence type="ECO:0000313" key="3">
    <source>
        <dbReference type="Proteomes" id="UP000245956"/>
    </source>
</evidence>
<dbReference type="AlphaFoldDB" id="A0A2U3EKK6"/>
<protein>
    <submittedName>
        <fullName evidence="2">Uncharacterized protein</fullName>
    </submittedName>
</protein>